<dbReference type="SMART" id="SM00261">
    <property type="entry name" value="FU"/>
    <property type="match status" value="17"/>
</dbReference>
<dbReference type="InterPro" id="IPR000742">
    <property type="entry name" value="EGF"/>
</dbReference>
<dbReference type="RefSeq" id="XP_001018252.3">
    <property type="nucleotide sequence ID" value="XM_001018252.3"/>
</dbReference>
<dbReference type="SUPFAM" id="SSF57184">
    <property type="entry name" value="Growth factor receptor domain"/>
    <property type="match status" value="6"/>
</dbReference>
<dbReference type="InterPro" id="IPR006212">
    <property type="entry name" value="Furin_repeat"/>
</dbReference>
<feature type="domain" description="EGF-like" evidence="2">
    <location>
        <begin position="542"/>
        <end position="587"/>
    </location>
</feature>
<keyword evidence="1" id="KW-0472">Membrane</keyword>
<dbReference type="PANTHER" id="PTHR15332">
    <property type="entry name" value="PROPROTEIN CONVERTASE SUBTILISIN_KEXIN TYPE 5-LIKE"/>
    <property type="match status" value="1"/>
</dbReference>
<feature type="domain" description="EGF-like" evidence="2">
    <location>
        <begin position="1217"/>
        <end position="1266"/>
    </location>
</feature>
<feature type="transmembrane region" description="Helical" evidence="1">
    <location>
        <begin position="445"/>
        <end position="465"/>
    </location>
</feature>
<evidence type="ECO:0000256" key="1">
    <source>
        <dbReference type="SAM" id="Phobius"/>
    </source>
</evidence>
<dbReference type="KEGG" id="tet:TTHERM_00283970"/>
<feature type="domain" description="EGF-like" evidence="2">
    <location>
        <begin position="1046"/>
        <end position="1088"/>
    </location>
</feature>
<dbReference type="Gene3D" id="2.10.220.10">
    <property type="entry name" value="Hormone Receptor, Insulin-like Growth Factor Receptor 1, Chain A, domain 2"/>
    <property type="match status" value="8"/>
</dbReference>
<feature type="transmembrane region" description="Helical" evidence="1">
    <location>
        <begin position="1507"/>
        <end position="1527"/>
    </location>
</feature>
<reference evidence="4" key="1">
    <citation type="journal article" date="2006" name="PLoS Biol.">
        <title>Macronuclear genome sequence of the ciliate Tetrahymena thermophila, a model eukaryote.</title>
        <authorList>
            <person name="Eisen J.A."/>
            <person name="Coyne R.S."/>
            <person name="Wu M."/>
            <person name="Wu D."/>
            <person name="Thiagarajan M."/>
            <person name="Wortman J.R."/>
            <person name="Badger J.H."/>
            <person name="Ren Q."/>
            <person name="Amedeo P."/>
            <person name="Jones K.M."/>
            <person name="Tallon L.J."/>
            <person name="Delcher A.L."/>
            <person name="Salzberg S.L."/>
            <person name="Silva J.C."/>
            <person name="Haas B.J."/>
            <person name="Majoros W.H."/>
            <person name="Farzad M."/>
            <person name="Carlton J.M."/>
            <person name="Smith R.K. Jr."/>
            <person name="Garg J."/>
            <person name="Pearlman R.E."/>
            <person name="Karrer K.M."/>
            <person name="Sun L."/>
            <person name="Manning G."/>
            <person name="Elde N.C."/>
            <person name="Turkewitz A.P."/>
            <person name="Asai D.J."/>
            <person name="Wilkes D.E."/>
            <person name="Wang Y."/>
            <person name="Cai H."/>
            <person name="Collins K."/>
            <person name="Stewart B.A."/>
            <person name="Lee S.R."/>
            <person name="Wilamowska K."/>
            <person name="Weinberg Z."/>
            <person name="Ruzzo W.L."/>
            <person name="Wloga D."/>
            <person name="Gaertig J."/>
            <person name="Frankel J."/>
            <person name="Tsao C.-C."/>
            <person name="Gorovsky M.A."/>
            <person name="Keeling P.J."/>
            <person name="Waller R.F."/>
            <person name="Patron N.J."/>
            <person name="Cherry J.M."/>
            <person name="Stover N.A."/>
            <person name="Krieger C.J."/>
            <person name="del Toro C."/>
            <person name="Ryder H.F."/>
            <person name="Williamson S.C."/>
            <person name="Barbeau R.A."/>
            <person name="Hamilton E.P."/>
            <person name="Orias E."/>
        </authorList>
    </citation>
    <scope>NUCLEOTIDE SEQUENCE [LARGE SCALE GENOMIC DNA]</scope>
    <source>
        <strain evidence="4">SB210</strain>
    </source>
</reference>
<keyword evidence="4" id="KW-1185">Reference proteome</keyword>
<feature type="domain" description="EGF-like" evidence="2">
    <location>
        <begin position="997"/>
        <end position="1039"/>
    </location>
</feature>
<dbReference type="InParanoid" id="I7LVF1"/>
<proteinExistence type="predicted"/>
<evidence type="ECO:0000313" key="3">
    <source>
        <dbReference type="EMBL" id="EAR98007.3"/>
    </source>
</evidence>
<protein>
    <submittedName>
        <fullName evidence="3">Bowman-birk serine protease inhibitor family protein</fullName>
    </submittedName>
</protein>
<dbReference type="SMART" id="SM00181">
    <property type="entry name" value="EGF"/>
    <property type="match status" value="11"/>
</dbReference>
<feature type="domain" description="EGF-like" evidence="2">
    <location>
        <begin position="1364"/>
        <end position="1395"/>
    </location>
</feature>
<feature type="domain" description="EGF-like" evidence="2">
    <location>
        <begin position="1436"/>
        <end position="1480"/>
    </location>
</feature>
<feature type="domain" description="EGF-like" evidence="2">
    <location>
        <begin position="856"/>
        <end position="897"/>
    </location>
</feature>
<feature type="transmembrane region" description="Helical" evidence="1">
    <location>
        <begin position="67"/>
        <end position="89"/>
    </location>
</feature>
<dbReference type="EMBL" id="GG662656">
    <property type="protein sequence ID" value="EAR98007.3"/>
    <property type="molecule type" value="Genomic_DNA"/>
</dbReference>
<dbReference type="PANTHER" id="PTHR15332:SF175">
    <property type="entry name" value="PROPROTEIN CONVERTASE SUBTILISIN_KEXIN TYPE 5-LIKE"/>
    <property type="match status" value="1"/>
</dbReference>
<keyword evidence="1" id="KW-0812">Transmembrane</keyword>
<accession>I7LVF1</accession>
<keyword evidence="1" id="KW-1133">Transmembrane helix</keyword>
<feature type="transmembrane region" description="Helical" evidence="1">
    <location>
        <begin position="405"/>
        <end position="424"/>
    </location>
</feature>
<feature type="domain" description="EGF-like" evidence="2">
    <location>
        <begin position="595"/>
        <end position="635"/>
    </location>
</feature>
<dbReference type="eggNOG" id="KOG3525">
    <property type="taxonomic scope" value="Eukaryota"/>
</dbReference>
<organism evidence="3 4">
    <name type="scientific">Tetrahymena thermophila (strain SB210)</name>
    <dbReference type="NCBI Taxonomy" id="312017"/>
    <lineage>
        <taxon>Eukaryota</taxon>
        <taxon>Sar</taxon>
        <taxon>Alveolata</taxon>
        <taxon>Ciliophora</taxon>
        <taxon>Intramacronucleata</taxon>
        <taxon>Oligohymenophorea</taxon>
        <taxon>Hymenostomatida</taxon>
        <taxon>Tetrahymenina</taxon>
        <taxon>Tetrahymenidae</taxon>
        <taxon>Tetrahymena</taxon>
    </lineage>
</organism>
<feature type="domain" description="EGF-like" evidence="2">
    <location>
        <begin position="636"/>
        <end position="688"/>
    </location>
</feature>
<dbReference type="GeneID" id="7829800"/>
<gene>
    <name evidence="3" type="ORF">TTHERM_00283970</name>
</gene>
<evidence type="ECO:0000259" key="2">
    <source>
        <dbReference type="SMART" id="SM00181"/>
    </source>
</evidence>
<feature type="domain" description="EGF-like" evidence="2">
    <location>
        <begin position="696"/>
        <end position="742"/>
    </location>
</feature>
<dbReference type="InterPro" id="IPR009030">
    <property type="entry name" value="Growth_fac_rcpt_cys_sf"/>
</dbReference>
<feature type="domain" description="EGF-like" evidence="2">
    <location>
        <begin position="956"/>
        <end position="996"/>
    </location>
</feature>
<dbReference type="OrthoDB" id="10035969at2759"/>
<evidence type="ECO:0000313" key="4">
    <source>
        <dbReference type="Proteomes" id="UP000009168"/>
    </source>
</evidence>
<name>I7LVF1_TETTS</name>
<sequence length="1633" mass="186995">MMDQIVKNAILHVKNVQDLHHPNVLHVILLNSGYLLVVNVNVCHNIQKTLKKIVSAKFHFVSNAKTIIIFVIFVKIIEFTVQKIIAAFVKRDILKRIRHAKFVINLAKLVLEEQNQNVIHVLLYVNKYLLKNNAYARMVIMKIQILIVKNATIPVKNVQMITIQTHVHHVHSAQIGFNNHFLIKKYLVVFAKINFLKFQIIKIADSVILSVINALEIRIIVFNAMKLQELQKIINAYAKQDIFISTQMMFLVCNAIINVKLAKVDKKKIIFAQLADQQTIEYFKITHVNVNKVILNLFHHPAQYVTNVSQSAYHVQIKQLVIAVIKAYNSYQTHQISAYVKMDTMKIMVYVSYVIILVRNVMDLDQTTVLLVFNLKIGYSNKINAFAQILIMMMVQISYVKNAIILATLVIIINLILAKIVETLQKIIGYNNNKLIYHLNLNLNVFVRINTMMMVIIIFVINVIIPAKLVHNKTFAPIVISLLLGNCNRQKLIKFTACAKLDILKIQIKFVNNALKTKCDCKDGMYEDKSGICQICHFSCDTCEGGGSVNDCKTCNYQNNRVVQQKDSKITCQCMQTFYESNKALCDKCHYSCLTCSKNSNENSCDSCDSSLFRVLNSGKCICKSGYVEVNHICVPCHKSCQECIGITNKDCTKCNIDDQRVQSVKDQTSFQCFCKSSYYEDSNLVCQKCHFSCQECIGPKAEDCTQCSRQNFRIPSELSLKNFLCVCQEKFYSDNINSLCLPCHYSCKNCEGGNNKQNCTECNQSFGRIKLLQQGQNQGQCICKEAFFENGSNELCTACDITCKNCFNSSNQGCNQCYDERNFMLTQQKQCICKPQHFYNQIQNACLKCHEFCQSCKGLGKEDCLSCFPYQNRELIGTQCLCKQSFFQINQNSICQACHYSCLNCNGYSRFQCTDCSSDSLRIFNRIYSTCDCQQGYFEIKNTQKCQKCDQNCKTCEMKSDKCIQCNNNMVLNKESYKCECQSGYYLDIKTNYCYPCSYACKQCLGPQNGQCLTCKDNYLGVLSGIFNNQQTYQCNCDPNLNCLGCHPSCEYQQCDPNNQNICLSCPQNMQLTPIQTTNNMKYQICVCMEGFYEDIILLKCLKCHFTCQTCVGPSAQDCLSCKDEDLNFRQAKPVLNQIPHLVECSCKKGYFEIQNQLKCQKCHSSCETCQGQFNYCISCPENSFISQNGVCICKQNFIFMSTLGICQQCHYSCNQCDGLQLDDCLSCSSLTTRVFVPKNANMKNSLGTCKCQQGYYDIGDSECQKCHYSCETCIGQANFCITCPPQKLSHRFYSSNGKCDCLPKYFEDVNNNCVPCPYDCYTCNLEKKCLTCEESQRQLDTKTNRCTCYKGTFEVQDRSCQPCDLNCESCKDNPKVCSTCHPNSDLNYFSKCVCNEGFYEDPEFYKQYSMIPRKQISILNKTDLCKKCFTTCKSCDNKLTCLSCDVMKFTVLNPKTKICECFYGRQLILNEDGSFTCELLDSYITQSTEQQISTIHQLISKMMNFIYPIFGFLSFMSIFTGNLTLPNIMLQRVFDIELLLYLNVMPIDNVKQFLSITNKSIYMYIGYINPFQNILSSEDDYYVSNNLKEYKISTNIYKQGGGTNGKQYGYWFIRYQFAYQYQQSNTKIKLS</sequence>
<dbReference type="Proteomes" id="UP000009168">
    <property type="component" value="Unassembled WGS sequence"/>
</dbReference>